<protein>
    <submittedName>
        <fullName evidence="1">Uncharacterized protein</fullName>
    </submittedName>
</protein>
<accession>A0A6F8T528</accession>
<dbReference type="EMBL" id="AP022839">
    <property type="protein sequence ID" value="BCA95132.1"/>
    <property type="molecule type" value="Genomic_DNA"/>
</dbReference>
<reference evidence="1" key="1">
    <citation type="journal article" date="2020" name="Microbiol. Resour. Announc.">
        <title>Complete Genome Sequence of Novel Psychrotolerant Legionella Strain TUM19329, Isolated from Antarctic Lake Sediment.</title>
        <authorList>
            <person name="Shimada S."/>
            <person name="Nakai R."/>
            <person name="Aoki K."/>
            <person name="Shimoeda N."/>
            <person name="Ohno G."/>
            <person name="Miyazaki Y."/>
            <person name="Kudoh S."/>
            <person name="Imura S."/>
            <person name="Watanabe K."/>
            <person name="Ishii Y."/>
            <person name="Tateda K."/>
        </authorList>
    </citation>
    <scope>NUCLEOTIDE SEQUENCE [LARGE SCALE GENOMIC DNA]</scope>
    <source>
        <strain evidence="1">TUM19329</strain>
    </source>
</reference>
<organism evidence="1 2">
    <name type="scientific">Legionella antarctica</name>
    <dbReference type="NCBI Taxonomy" id="2708020"/>
    <lineage>
        <taxon>Bacteria</taxon>
        <taxon>Pseudomonadati</taxon>
        <taxon>Pseudomonadota</taxon>
        <taxon>Gammaproteobacteria</taxon>
        <taxon>Legionellales</taxon>
        <taxon>Legionellaceae</taxon>
        <taxon>Legionella</taxon>
    </lineage>
</organism>
<evidence type="ECO:0000313" key="2">
    <source>
        <dbReference type="Proteomes" id="UP000502894"/>
    </source>
</evidence>
<sequence length="58" mass="6687">MKLPTTIKHAALPDLMYLISVLENQDEALNFFTDLCAHDMDLNEAKLTLKEQKIEVRL</sequence>
<dbReference type="Proteomes" id="UP000502894">
    <property type="component" value="Chromosome"/>
</dbReference>
<evidence type="ECO:0000313" key="1">
    <source>
        <dbReference type="EMBL" id="BCA95132.1"/>
    </source>
</evidence>
<keyword evidence="2" id="KW-1185">Reference proteome</keyword>
<name>A0A6F8T528_9GAMM</name>
<gene>
    <name evidence="1" type="ORF">TUM19329_14930</name>
</gene>
<dbReference type="AlphaFoldDB" id="A0A6F8T528"/>
<dbReference type="KEGG" id="lant:TUM19329_14930"/>
<proteinExistence type="predicted"/>